<evidence type="ECO:0000256" key="3">
    <source>
        <dbReference type="SAM" id="Phobius"/>
    </source>
</evidence>
<dbReference type="Gene3D" id="1.25.10.10">
    <property type="entry name" value="Leucine-rich Repeat Variant"/>
    <property type="match status" value="3"/>
</dbReference>
<evidence type="ECO:0008006" key="7">
    <source>
        <dbReference type="Google" id="ProtNLM"/>
    </source>
</evidence>
<dbReference type="PANTHER" id="PTHR16216">
    <property type="entry name" value="DYNEIN ASSEMBLY FACTOR 5, AXONEMAL"/>
    <property type="match status" value="1"/>
</dbReference>
<dbReference type="SUPFAM" id="SSF48371">
    <property type="entry name" value="ARM repeat"/>
    <property type="match status" value="1"/>
</dbReference>
<name>A0A7S4P560_GUITH</name>
<evidence type="ECO:0000259" key="4">
    <source>
        <dbReference type="Pfam" id="PF24573"/>
    </source>
</evidence>
<dbReference type="InterPro" id="IPR021133">
    <property type="entry name" value="HEAT_type_2"/>
</dbReference>
<keyword evidence="3" id="KW-0472">Membrane</keyword>
<feature type="transmembrane region" description="Helical" evidence="3">
    <location>
        <begin position="1154"/>
        <end position="1178"/>
    </location>
</feature>
<dbReference type="InterPro" id="IPR011989">
    <property type="entry name" value="ARM-like"/>
</dbReference>
<keyword evidence="3" id="KW-1133">Transmembrane helix</keyword>
<feature type="transmembrane region" description="Helical" evidence="3">
    <location>
        <begin position="125"/>
        <end position="143"/>
    </location>
</feature>
<dbReference type="EMBL" id="HBKN01036966">
    <property type="protein sequence ID" value="CAE2323763.1"/>
    <property type="molecule type" value="Transcribed_RNA"/>
</dbReference>
<reference evidence="6" key="1">
    <citation type="submission" date="2021-01" db="EMBL/GenBank/DDBJ databases">
        <authorList>
            <person name="Corre E."/>
            <person name="Pelletier E."/>
            <person name="Niang G."/>
            <person name="Scheremetjew M."/>
            <person name="Finn R."/>
            <person name="Kale V."/>
            <person name="Holt S."/>
            <person name="Cochrane G."/>
            <person name="Meng A."/>
            <person name="Brown T."/>
            <person name="Cohen L."/>
        </authorList>
    </citation>
    <scope>NUCLEOTIDE SEQUENCE</scope>
    <source>
        <strain evidence="6">CCMP 2712</strain>
    </source>
</reference>
<sequence>MCSSSSSSSAPPDPVLLGSSCFCAHTHAHTHAHDLAHDLAAHAHADSSSPPSFSCPDVLAAAASSCPFFCFSCLPTPARIPASAATPVTNAAAAVYAPALMILQLMLLLLLLLLVLYLYMNLNSLLLFLLLHLLLSCVWFPRLEIRLLRLRLRPGIFYLSRVLLGSTLPAPYAIARDACCRCRRYSLCCYLCGMGMGTETFNLQMDLGALSQLMGKVSNEGRERIVETAELKSSFVDPKAISGRGLMGLVHREAEDVESLQREISFLASEEMGKRRAALGRISLLVRNDDTPLVVLDKVWKELSIELIKLMADPVERIRDMAMRCLLSFLDKVTSVSSVLPIVIPCMVYRVATSPAEESSEEIRLLLVLILGRLVALCPKVVGQYMDAIHSILHASLQDSHPAVRKEACSILVSLCSCQKESMKMVVRYEETRAGAEPRYRYGELIDSLKSTLRHKHSSVRKVAVTALGSLLLVGDKNVTLVEDLVAWQLPNVIPVWQFFSGGVWEEGKLVKPEERQPRHNFLALLASDPSAKVRENFISVLIDWMTRLNDRWDHESRLLPYLLNGLCDPCPPLRMATFEAMERLGETHENERENNERDKQELRDFLEYGHKTPSEQNATERWRSCKHEPPFTRRPRLGARMVVRNNFRRLCPTLVRELNDWQPKTRSMAAQLLYYLVLYTEYWVTNDVRAMVESFTKCCFRSLAEMEEGDPEARLLLRQILLCARTVGEFIDPSVYMPLLLPTVRGETDLDVHRRCAAVEILRAMCEGCSSSWLVPHVSTMIAALDCSSISESRDPRLSSQLVRCSQQLAESCGEKLDEESRRQMTQIVVSVQVKAWCFGQKQVTDFPASSEELDKYARDWRSVQFSCHQALRAIASTACSSISSLLSDHFSSFLETLMPGLTRLSCLHELALLEVLYRQLDEEDVSQPLLQLLLAELVRLVQLPSSSSPSSSSSSSFLLECIIFVNFVVQDPSLPFPPQLFKQLFLALLRVALWARQTTSAERGEEQEGEEQAERKKVEDERAERALLCQTALEAAYMASAGEQAEVLFEEEAMKLVGDTLCAMMEEENAKTRELACYLTQNVMIATKNQRDMLEFEEEMRKQLLLRMDDSADAVQQASFQAMESLLEKRANSGEKGVVNGDDADSGNDCHYYYLSWLLMMTTMTIMIMMLLLWLLR</sequence>
<organism evidence="6">
    <name type="scientific">Guillardia theta</name>
    <name type="common">Cryptophyte</name>
    <name type="synonym">Cryptomonas phi</name>
    <dbReference type="NCBI Taxonomy" id="55529"/>
    <lineage>
        <taxon>Eukaryota</taxon>
        <taxon>Cryptophyceae</taxon>
        <taxon>Pyrenomonadales</taxon>
        <taxon>Geminigeraceae</taxon>
        <taxon>Guillardia</taxon>
    </lineage>
</organism>
<evidence type="ECO:0000259" key="5">
    <source>
        <dbReference type="Pfam" id="PF25757"/>
    </source>
</evidence>
<dbReference type="PANTHER" id="PTHR16216:SF2">
    <property type="entry name" value="DYNEIN AXONEMAL ASSEMBLY FACTOR 5"/>
    <property type="match status" value="1"/>
</dbReference>
<protein>
    <recommendedName>
        <fullName evidence="7">TOG domain-containing protein</fullName>
    </recommendedName>
</protein>
<dbReference type="AlphaFoldDB" id="A0A7S4P560"/>
<feature type="domain" description="Dynein axonemal assembly factor 5 TPR repeats" evidence="5">
    <location>
        <begin position="267"/>
        <end position="478"/>
    </location>
</feature>
<dbReference type="InterPro" id="IPR052623">
    <property type="entry name" value="DAAF5"/>
</dbReference>
<feature type="transmembrane region" description="Helical" evidence="3">
    <location>
        <begin position="99"/>
        <end position="119"/>
    </location>
</feature>
<evidence type="ECO:0000256" key="1">
    <source>
        <dbReference type="PROSITE-ProRule" id="PRU00103"/>
    </source>
</evidence>
<proteinExistence type="predicted"/>
<evidence type="ECO:0000313" key="6">
    <source>
        <dbReference type="EMBL" id="CAE2323763.1"/>
    </source>
</evidence>
<feature type="domain" description="Dynein axonemal assembly factor 5 TPR repeats" evidence="5">
    <location>
        <begin position="528"/>
        <end position="600"/>
    </location>
</feature>
<evidence type="ECO:0000256" key="2">
    <source>
        <dbReference type="SAM" id="MobiDB-lite"/>
    </source>
</evidence>
<feature type="domain" description="Dynein axonemal assembly factor 5 HEAT-repeat" evidence="4">
    <location>
        <begin position="627"/>
        <end position="834"/>
    </location>
</feature>
<dbReference type="Pfam" id="PF25757">
    <property type="entry name" value="TPR_DNAAF5"/>
    <property type="match status" value="2"/>
</dbReference>
<dbReference type="InterPro" id="IPR056497">
    <property type="entry name" value="HEAT_DAAF5"/>
</dbReference>
<feature type="repeat" description="HEAT" evidence="1">
    <location>
        <begin position="559"/>
        <end position="597"/>
    </location>
</feature>
<feature type="compositionally biased region" description="Basic and acidic residues" evidence="2">
    <location>
        <begin position="1004"/>
        <end position="1021"/>
    </location>
</feature>
<dbReference type="Pfam" id="PF24573">
    <property type="entry name" value="HEAT_DAAF5"/>
    <property type="match status" value="1"/>
</dbReference>
<gene>
    <name evidence="6" type="ORF">GTHE00462_LOCUS28959</name>
</gene>
<accession>A0A7S4P560</accession>
<dbReference type="InterPro" id="IPR057978">
    <property type="entry name" value="TPR_DAAF5"/>
</dbReference>
<feature type="region of interest" description="Disordered" evidence="2">
    <location>
        <begin position="1002"/>
        <end position="1021"/>
    </location>
</feature>
<keyword evidence="3" id="KW-0812">Transmembrane</keyword>
<dbReference type="InterPro" id="IPR016024">
    <property type="entry name" value="ARM-type_fold"/>
</dbReference>
<dbReference type="PROSITE" id="PS50077">
    <property type="entry name" value="HEAT_REPEAT"/>
    <property type="match status" value="1"/>
</dbReference>